<evidence type="ECO:0000256" key="7">
    <source>
        <dbReference type="SAM" id="Coils"/>
    </source>
</evidence>
<dbReference type="PANTHER" id="PTHR24115:SF1008">
    <property type="entry name" value="KINESIN-LIKE PROTEIN SUBITO"/>
    <property type="match status" value="1"/>
</dbReference>
<dbReference type="Proteomes" id="UP000469890">
    <property type="component" value="Unassembled WGS sequence"/>
</dbReference>
<dbReference type="PROSITE" id="PS50067">
    <property type="entry name" value="KINESIN_MOTOR_2"/>
    <property type="match status" value="1"/>
</dbReference>
<dbReference type="GO" id="GO:0007018">
    <property type="term" value="P:microtubule-based movement"/>
    <property type="evidence" value="ECO:0007669"/>
    <property type="project" value="InterPro"/>
</dbReference>
<dbReference type="SUPFAM" id="SSF52540">
    <property type="entry name" value="P-loop containing nucleoside triphosphate hydrolases"/>
    <property type="match status" value="1"/>
</dbReference>
<feature type="compositionally biased region" description="Acidic residues" evidence="8">
    <location>
        <begin position="868"/>
        <end position="882"/>
    </location>
</feature>
<dbReference type="GO" id="GO:0005871">
    <property type="term" value="C:kinesin complex"/>
    <property type="evidence" value="ECO:0007669"/>
    <property type="project" value="TreeGrafter"/>
</dbReference>
<keyword evidence="4 5" id="KW-0505">Motor protein</keyword>
<feature type="compositionally biased region" description="Basic and acidic residues" evidence="8">
    <location>
        <begin position="659"/>
        <end position="673"/>
    </location>
</feature>
<proteinExistence type="inferred from homology"/>
<organism evidence="10 11">
    <name type="scientific">Mucor circinelloides f. lusitanicus</name>
    <name type="common">Mucor racemosus var. lusitanicus</name>
    <dbReference type="NCBI Taxonomy" id="29924"/>
    <lineage>
        <taxon>Eukaryota</taxon>
        <taxon>Fungi</taxon>
        <taxon>Fungi incertae sedis</taxon>
        <taxon>Mucoromycota</taxon>
        <taxon>Mucoromycotina</taxon>
        <taxon>Mucoromycetes</taxon>
        <taxon>Mucorales</taxon>
        <taxon>Mucorineae</taxon>
        <taxon>Mucoraceae</taxon>
        <taxon>Mucor</taxon>
    </lineage>
</organism>
<feature type="compositionally biased region" description="Polar residues" evidence="8">
    <location>
        <begin position="28"/>
        <end position="40"/>
    </location>
</feature>
<dbReference type="Gene3D" id="3.40.850.10">
    <property type="entry name" value="Kinesin motor domain"/>
    <property type="match status" value="1"/>
</dbReference>
<evidence type="ECO:0000256" key="6">
    <source>
        <dbReference type="RuleBase" id="RU000394"/>
    </source>
</evidence>
<evidence type="ECO:0000259" key="9">
    <source>
        <dbReference type="PROSITE" id="PS50067"/>
    </source>
</evidence>
<evidence type="ECO:0000256" key="8">
    <source>
        <dbReference type="SAM" id="MobiDB-lite"/>
    </source>
</evidence>
<evidence type="ECO:0000313" key="10">
    <source>
        <dbReference type="EMBL" id="KAF1804981.1"/>
    </source>
</evidence>
<dbReference type="PRINTS" id="PR00380">
    <property type="entry name" value="KINESINHEAVY"/>
</dbReference>
<feature type="compositionally biased region" description="Acidic residues" evidence="8">
    <location>
        <begin position="648"/>
        <end position="658"/>
    </location>
</feature>
<keyword evidence="7" id="KW-0175">Coiled coil</keyword>
<evidence type="ECO:0000313" key="11">
    <source>
        <dbReference type="Proteomes" id="UP000469890"/>
    </source>
</evidence>
<keyword evidence="3 5" id="KW-0067">ATP-binding</keyword>
<sequence length="902" mass="103024">MHSTPSTPTRSATPTRFTRSTTTSTVTANANIPSRNSPSRRQLKEVTEANRYINYDPEKEPIKAYLRIKPNADSQMMVEDPYIQVMDQVEVSMTPPENSNAYRTRHKASEKYRFTRVFSEDTDQQTFYNQTTLDLVKGALQGENALIFAYGVTNSGKTYTVMGEPQQSEHAGLLPRAMSTIFSSIKGNQSETKIKPVMHSLVQTYETPTDDNRHILQACNVQDDALLTGLDSKVDIDTNYEYGIWVSFNEIYNEQVFDLLDTTKSATATIAKQKRPQLQLKYEQKTGNRYVADTTMVKVKSRAEADAVMRLGLQNRQVFSTLMNQASSRSHSIFTVYIVRCPVDKNNFVIEDPNYASLSKLSVVDLAGSERYRNTNSTGQRLKEAGSINKSLMVLGQCMEVLRLNQIKQDMGKSPTMVPFRHSKLTELFKGTFEGEGKAVIIVNVNPYDTGYDENNHVMKFAAVAKDVTTLRQTQVKLDLQNAQINAKRLRAGFLQLEGETSDEEDDVENDQFVNGLIAQLDELREKWEDAEARATTIESTVREQVARELEKMESMYLLALHRENEMMDIQLKNKEYSDTDLLSKLQERQTSVLEEVTNLKSKFEDYDSTKNDLLAKIAKLEKENQKERDHSAYLQQQLDQQKQRIADEDEEDDDDDDRSMMKENDDPKDKDTFTSFLNLRRQLRKSIFKKEELCKDADIIMSQVEQFDGVTFKLAKETSMGRLLKSIALEEFEKDPFQIKNRAMRLLQRYAQLPKAVNDSPPKDAFSNMALEDPSTDIQGLIAENAKLKQRIKHLNNGQKRLKKAFERTSNTATPTASTMEQDDISMIEDDDGGVVNDANKSNDQQQHLAVVNEDFSSLKRQITDESPFDGDGVEDDYESDLTEKLGRVKRQKRRRKLRAR</sequence>
<dbReference type="AlphaFoldDB" id="A0A8H4BMX9"/>
<name>A0A8H4BMX9_MUCCL</name>
<feature type="compositionally biased region" description="Low complexity" evidence="8">
    <location>
        <begin position="1"/>
        <end position="27"/>
    </location>
</feature>
<keyword evidence="1 6" id="KW-0493">Microtubule</keyword>
<dbReference type="InterPro" id="IPR036961">
    <property type="entry name" value="Kinesin_motor_dom_sf"/>
</dbReference>
<feature type="coiled-coil region" evidence="7">
    <location>
        <begin position="480"/>
        <end position="541"/>
    </location>
</feature>
<feature type="coiled-coil region" evidence="7">
    <location>
        <begin position="779"/>
        <end position="806"/>
    </location>
</feature>
<comment type="similarity">
    <text evidence="5 6">Belongs to the TRAFAC class myosin-kinesin ATPase superfamily. Kinesin family.</text>
</comment>
<dbReference type="GO" id="GO:0008017">
    <property type="term" value="F:microtubule binding"/>
    <property type="evidence" value="ECO:0007669"/>
    <property type="project" value="InterPro"/>
</dbReference>
<feature type="domain" description="Kinesin motor" evidence="9">
    <location>
        <begin position="61"/>
        <end position="468"/>
    </location>
</feature>
<evidence type="ECO:0000256" key="2">
    <source>
        <dbReference type="ARBA" id="ARBA00022741"/>
    </source>
</evidence>
<dbReference type="Pfam" id="PF00225">
    <property type="entry name" value="Kinesin"/>
    <property type="match status" value="1"/>
</dbReference>
<feature type="compositionally biased region" description="Basic residues" evidence="8">
    <location>
        <begin position="889"/>
        <end position="902"/>
    </location>
</feature>
<dbReference type="InterPro" id="IPR027640">
    <property type="entry name" value="Kinesin-like_fam"/>
</dbReference>
<comment type="caution">
    <text evidence="10">The sequence shown here is derived from an EMBL/GenBank/DDBJ whole genome shotgun (WGS) entry which is preliminary data.</text>
</comment>
<dbReference type="GO" id="GO:0003777">
    <property type="term" value="F:microtubule motor activity"/>
    <property type="evidence" value="ECO:0007669"/>
    <property type="project" value="InterPro"/>
</dbReference>
<feature type="region of interest" description="Disordered" evidence="8">
    <location>
        <begin position="637"/>
        <end position="673"/>
    </location>
</feature>
<accession>A0A8H4BMX9</accession>
<evidence type="ECO:0000256" key="1">
    <source>
        <dbReference type="ARBA" id="ARBA00022701"/>
    </source>
</evidence>
<keyword evidence="2 5" id="KW-0547">Nucleotide-binding</keyword>
<dbReference type="PANTHER" id="PTHR24115">
    <property type="entry name" value="KINESIN-RELATED"/>
    <property type="match status" value="1"/>
</dbReference>
<feature type="region of interest" description="Disordered" evidence="8">
    <location>
        <begin position="863"/>
        <end position="902"/>
    </location>
</feature>
<dbReference type="GO" id="GO:0016887">
    <property type="term" value="F:ATP hydrolysis activity"/>
    <property type="evidence" value="ECO:0007669"/>
    <property type="project" value="TreeGrafter"/>
</dbReference>
<dbReference type="PROSITE" id="PS00411">
    <property type="entry name" value="KINESIN_MOTOR_1"/>
    <property type="match status" value="1"/>
</dbReference>
<gene>
    <name evidence="10" type="ORF">FB192DRAFT_1054916</name>
</gene>
<dbReference type="SMART" id="SM00129">
    <property type="entry name" value="KISc"/>
    <property type="match status" value="1"/>
</dbReference>
<dbReference type="GO" id="GO:0005874">
    <property type="term" value="C:microtubule"/>
    <property type="evidence" value="ECO:0007669"/>
    <property type="project" value="UniProtKB-KW"/>
</dbReference>
<dbReference type="GO" id="GO:0005524">
    <property type="term" value="F:ATP binding"/>
    <property type="evidence" value="ECO:0007669"/>
    <property type="project" value="UniProtKB-UniRule"/>
</dbReference>
<evidence type="ECO:0000256" key="3">
    <source>
        <dbReference type="ARBA" id="ARBA00022840"/>
    </source>
</evidence>
<dbReference type="EMBL" id="JAAECE010000002">
    <property type="protein sequence ID" value="KAF1804981.1"/>
    <property type="molecule type" value="Genomic_DNA"/>
</dbReference>
<dbReference type="InterPro" id="IPR001752">
    <property type="entry name" value="Kinesin_motor_dom"/>
</dbReference>
<dbReference type="InterPro" id="IPR019821">
    <property type="entry name" value="Kinesin_motor_CS"/>
</dbReference>
<evidence type="ECO:0000256" key="4">
    <source>
        <dbReference type="ARBA" id="ARBA00023175"/>
    </source>
</evidence>
<dbReference type="InterPro" id="IPR027417">
    <property type="entry name" value="P-loop_NTPase"/>
</dbReference>
<evidence type="ECO:0000256" key="5">
    <source>
        <dbReference type="PROSITE-ProRule" id="PRU00283"/>
    </source>
</evidence>
<feature type="region of interest" description="Disordered" evidence="8">
    <location>
        <begin position="1"/>
        <end position="41"/>
    </location>
</feature>
<feature type="binding site" evidence="5">
    <location>
        <begin position="151"/>
        <end position="158"/>
    </location>
    <ligand>
        <name>ATP</name>
        <dbReference type="ChEBI" id="CHEBI:30616"/>
    </ligand>
</feature>
<reference evidence="10 11" key="1">
    <citation type="submission" date="2019-09" db="EMBL/GenBank/DDBJ databases">
        <authorList>
            <consortium name="DOE Joint Genome Institute"/>
            <person name="Mondo S.J."/>
            <person name="Navarro-Mendoza M.I."/>
            <person name="Perez-Arques C."/>
            <person name="Panchal S."/>
            <person name="Nicolas F.E."/>
            <person name="Ganguly P."/>
            <person name="Pangilinan J."/>
            <person name="Grigoriev I."/>
            <person name="Heitman J."/>
            <person name="Sanya K."/>
            <person name="Garre V."/>
        </authorList>
    </citation>
    <scope>NUCLEOTIDE SEQUENCE [LARGE SCALE GENOMIC DNA]</scope>
    <source>
        <strain evidence="10 11">MU402</strain>
    </source>
</reference>
<dbReference type="GO" id="GO:0005634">
    <property type="term" value="C:nucleus"/>
    <property type="evidence" value="ECO:0007669"/>
    <property type="project" value="TreeGrafter"/>
</dbReference>
<protein>
    <recommendedName>
        <fullName evidence="6">Kinesin-like protein</fullName>
    </recommendedName>
</protein>